<evidence type="ECO:0000313" key="3">
    <source>
        <dbReference type="Proteomes" id="UP000625711"/>
    </source>
</evidence>
<sequence length="729" mass="82718">ITRINVDKVPIFGLTFGDKCDREFLERLSIRNCGISKHIYEGVGVPTQLEEFYKGFSSPLIRNVHFIYINNEHTDTRINFPVLFKGRELFVNGIGGEGFQAPAVVGLVDSGMRKLRTRIIMVSTSLERVWAFLTIKSLLQDDKANVNAELKEAASQLAMNYSFLTEVTPFVLAKPDSILIFDAEDMSKSKHFPRFGPILELKSVSRNTEDVLNPLMSERGVQIDQVSIEPTALNCYEITKVKFSVVNSDATNEALSNLPLILPIGAVITAGFIEVGNHKYMTYIQPKYTALSLLHHAKINLKEACFICLTDEPQNKYMITIYLPPSTRAVVQIGYERLIPRINGKFHLEFNILPELIGDVVVASVTVNTLRPVISAEVTGDLEVTEMKIRPTRTKFCFYQGILKEEVLKDFPNGPKFGVRYDFEHDPFNGEVMIDDGYFTFPFEPVDIPSFKKHVVFVLDTTSAPGNVRSYFKKLLSRLEPEDQFTIIHSGGEISIWDVETSRISFQRSQYNSPNNQVIPQPIKATKKNMKRAKMLVDIFKAVPESDIELTLDVALKSVNGNKSAVNKPVIILIKNIEPSMTRIEEEQMNRITSLNKSRIPMFALIEGEYRPSFMIQKLCANNKGYAKRLFNILDSDQQINDFYNHILVALRLNLTFREHTSTIDFIGVLPPYIPVPTLYTRRELYTAVELIRKEMKQRLASSSSARISGLEFKYSVVTDITAFIMARL</sequence>
<dbReference type="AlphaFoldDB" id="A0A834MK73"/>
<dbReference type="InterPro" id="IPR050934">
    <property type="entry name" value="ITIH"/>
</dbReference>
<evidence type="ECO:0000313" key="2">
    <source>
        <dbReference type="EMBL" id="KAF7286211.1"/>
    </source>
</evidence>
<dbReference type="PANTHER" id="PTHR10338:SF108">
    <property type="entry name" value="INTER-ALPHA-TRYPSIN INHIBITOR HEAVY CHAIN H4-LIKE PROTEIN"/>
    <property type="match status" value="1"/>
</dbReference>
<name>A0A834MK73_RHYFE</name>
<dbReference type="InterPro" id="IPR002035">
    <property type="entry name" value="VWF_A"/>
</dbReference>
<dbReference type="OrthoDB" id="299997at2759"/>
<protein>
    <recommendedName>
        <fullName evidence="1">VWFA domain-containing protein</fullName>
    </recommendedName>
</protein>
<dbReference type="PROSITE" id="PS50234">
    <property type="entry name" value="VWFA"/>
    <property type="match status" value="1"/>
</dbReference>
<gene>
    <name evidence="2" type="ORF">GWI33_007168</name>
</gene>
<feature type="non-terminal residue" evidence="2">
    <location>
        <position position="729"/>
    </location>
</feature>
<comment type="caution">
    <text evidence="2">The sequence shown here is derived from an EMBL/GenBank/DDBJ whole genome shotgun (WGS) entry which is preliminary data.</text>
</comment>
<accession>A0A834MK73</accession>
<dbReference type="EMBL" id="JAACXV010000035">
    <property type="protein sequence ID" value="KAF7286211.1"/>
    <property type="molecule type" value="Genomic_DNA"/>
</dbReference>
<reference evidence="2" key="1">
    <citation type="submission" date="2020-08" db="EMBL/GenBank/DDBJ databases">
        <title>Genome sequencing and assembly of the red palm weevil Rhynchophorus ferrugineus.</title>
        <authorList>
            <person name="Dias G.B."/>
            <person name="Bergman C.M."/>
            <person name="Manee M."/>
        </authorList>
    </citation>
    <scope>NUCLEOTIDE SEQUENCE</scope>
    <source>
        <strain evidence="2">AA-2017</strain>
        <tissue evidence="2">Whole larva</tissue>
    </source>
</reference>
<dbReference type="PANTHER" id="PTHR10338">
    <property type="entry name" value="INTER-ALPHA-TRYPSIN INHIBITOR HEAVY CHAIN FAMILY MEMBER"/>
    <property type="match status" value="1"/>
</dbReference>
<dbReference type="Proteomes" id="UP000625711">
    <property type="component" value="Unassembled WGS sequence"/>
</dbReference>
<evidence type="ECO:0000259" key="1">
    <source>
        <dbReference type="PROSITE" id="PS50234"/>
    </source>
</evidence>
<proteinExistence type="predicted"/>
<keyword evidence="3" id="KW-1185">Reference proteome</keyword>
<feature type="domain" description="VWFA" evidence="1">
    <location>
        <begin position="454"/>
        <end position="647"/>
    </location>
</feature>
<organism evidence="2 3">
    <name type="scientific">Rhynchophorus ferrugineus</name>
    <name type="common">Red palm weevil</name>
    <name type="synonym">Curculio ferrugineus</name>
    <dbReference type="NCBI Taxonomy" id="354439"/>
    <lineage>
        <taxon>Eukaryota</taxon>
        <taxon>Metazoa</taxon>
        <taxon>Ecdysozoa</taxon>
        <taxon>Arthropoda</taxon>
        <taxon>Hexapoda</taxon>
        <taxon>Insecta</taxon>
        <taxon>Pterygota</taxon>
        <taxon>Neoptera</taxon>
        <taxon>Endopterygota</taxon>
        <taxon>Coleoptera</taxon>
        <taxon>Polyphaga</taxon>
        <taxon>Cucujiformia</taxon>
        <taxon>Curculionidae</taxon>
        <taxon>Dryophthorinae</taxon>
        <taxon>Rhynchophorus</taxon>
    </lineage>
</organism>